<evidence type="ECO:0000313" key="2">
    <source>
        <dbReference type="EMBL" id="TDD54306.1"/>
    </source>
</evidence>
<dbReference type="Proteomes" id="UP000294947">
    <property type="component" value="Unassembled WGS sequence"/>
</dbReference>
<comment type="similarity">
    <text evidence="1">Belongs to the LacAB/RpiB family.</text>
</comment>
<comment type="caution">
    <text evidence="2">The sequence shown here is derived from an EMBL/GenBank/DDBJ whole genome shotgun (WGS) entry which is preliminary data.</text>
</comment>
<organism evidence="2 3">
    <name type="scientific">Saccharopolyspora elongata</name>
    <dbReference type="NCBI Taxonomy" id="2530387"/>
    <lineage>
        <taxon>Bacteria</taxon>
        <taxon>Bacillati</taxon>
        <taxon>Actinomycetota</taxon>
        <taxon>Actinomycetes</taxon>
        <taxon>Pseudonocardiales</taxon>
        <taxon>Pseudonocardiaceae</taxon>
        <taxon>Saccharopolyspora</taxon>
    </lineage>
</organism>
<accession>A0A4R4Z8M7</accession>
<dbReference type="GO" id="GO:0004751">
    <property type="term" value="F:ribose-5-phosphate isomerase activity"/>
    <property type="evidence" value="ECO:0007669"/>
    <property type="project" value="TreeGrafter"/>
</dbReference>
<keyword evidence="3" id="KW-1185">Reference proteome</keyword>
<dbReference type="GO" id="GO:0009052">
    <property type="term" value="P:pentose-phosphate shunt, non-oxidative branch"/>
    <property type="evidence" value="ECO:0007669"/>
    <property type="project" value="TreeGrafter"/>
</dbReference>
<evidence type="ECO:0000313" key="3">
    <source>
        <dbReference type="Proteomes" id="UP000294947"/>
    </source>
</evidence>
<reference evidence="2 3" key="1">
    <citation type="submission" date="2019-03" db="EMBL/GenBank/DDBJ databases">
        <title>Draft genome sequences of novel Actinobacteria.</title>
        <authorList>
            <person name="Sahin N."/>
            <person name="Ay H."/>
            <person name="Saygin H."/>
        </authorList>
    </citation>
    <scope>NUCLEOTIDE SEQUENCE [LARGE SCALE GENOMIC DNA]</scope>
    <source>
        <strain evidence="2 3">7K502</strain>
    </source>
</reference>
<dbReference type="AlphaFoldDB" id="A0A4R4Z8M7"/>
<dbReference type="EMBL" id="SMKW01000006">
    <property type="protein sequence ID" value="TDD54306.1"/>
    <property type="molecule type" value="Genomic_DNA"/>
</dbReference>
<evidence type="ECO:0000256" key="1">
    <source>
        <dbReference type="ARBA" id="ARBA00008754"/>
    </source>
</evidence>
<dbReference type="Pfam" id="PF02502">
    <property type="entry name" value="LacAB_rpiB"/>
    <property type="match status" value="1"/>
</dbReference>
<dbReference type="GO" id="GO:0019316">
    <property type="term" value="P:D-allose catabolic process"/>
    <property type="evidence" value="ECO:0007669"/>
    <property type="project" value="TreeGrafter"/>
</dbReference>
<dbReference type="SUPFAM" id="SSF89623">
    <property type="entry name" value="Ribose/Galactose isomerase RpiB/AlsB"/>
    <property type="match status" value="1"/>
</dbReference>
<dbReference type="PANTHER" id="PTHR30345:SF0">
    <property type="entry name" value="DNA DAMAGE-REPAIR_TOLERATION PROTEIN DRT102"/>
    <property type="match status" value="1"/>
</dbReference>
<dbReference type="Gene3D" id="3.40.1400.10">
    <property type="entry name" value="Sugar-phosphate isomerase, RpiB/LacA/LacB"/>
    <property type="match status" value="1"/>
</dbReference>
<sequence>MSNSPLCCMLRYSSLRALVPRLKMSDILEDFMIVIAGDAHAGPALVRIREFLENAGSAFEEFGYRDGENPSAKLEEFIPQVARPVRDGEATSGVLVCGTGAGVEIGANRFPGVRASLCMTPRSAEWARVYDDANVLCLSSWALDEIDLEKILSSWYQASYDGDVARRAMFDAFDSWSVDA</sequence>
<dbReference type="InterPro" id="IPR036569">
    <property type="entry name" value="RpiB_LacA_LacB_sf"/>
</dbReference>
<keyword evidence="2" id="KW-0413">Isomerase</keyword>
<dbReference type="OrthoDB" id="1778624at2"/>
<gene>
    <name evidence="2" type="ORF">E1288_06830</name>
</gene>
<proteinExistence type="inferred from homology"/>
<dbReference type="InterPro" id="IPR003500">
    <property type="entry name" value="RpiB_LacA_LacB"/>
</dbReference>
<dbReference type="PANTHER" id="PTHR30345">
    <property type="entry name" value="RIBOSE-5-PHOSPHATE ISOMERASE B"/>
    <property type="match status" value="1"/>
</dbReference>
<name>A0A4R4Z8M7_9PSEU</name>
<protein>
    <submittedName>
        <fullName evidence="2">RpiB/LacA/LacB family sugar-phosphate isomerase</fullName>
    </submittedName>
</protein>